<feature type="binding site" evidence="8">
    <location>
        <begin position="168"/>
        <end position="173"/>
    </location>
    <ligand>
        <name>NAD(+)</name>
        <dbReference type="ChEBI" id="CHEBI:57540"/>
    </ligand>
</feature>
<keyword evidence="6 8" id="KW-0521">NADP</keyword>
<accession>A0A1J5TTS0</accession>
<feature type="binding site" evidence="8">
    <location>
        <begin position="59"/>
        <end position="60"/>
    </location>
    <ligand>
        <name>NAD(+)</name>
        <dbReference type="ChEBI" id="CHEBI:57540"/>
    </ligand>
</feature>
<dbReference type="SUPFAM" id="SSF111331">
    <property type="entry name" value="NAD kinase/diacylglycerol kinase-like"/>
    <property type="match status" value="1"/>
</dbReference>
<feature type="binding site" evidence="8">
    <location>
        <position position="64"/>
    </location>
    <ligand>
        <name>NAD(+)</name>
        <dbReference type="ChEBI" id="CHEBI:57540"/>
    </ligand>
</feature>
<evidence type="ECO:0000313" key="9">
    <source>
        <dbReference type="EMBL" id="OIR23563.1"/>
    </source>
</evidence>
<gene>
    <name evidence="8" type="primary">nadK</name>
    <name evidence="9" type="ORF">BEU00_02015</name>
</gene>
<evidence type="ECO:0000256" key="6">
    <source>
        <dbReference type="ARBA" id="ARBA00022857"/>
    </source>
</evidence>
<protein>
    <recommendedName>
        <fullName evidence="8">NAD kinase</fullName>
        <ecNumber evidence="8">2.7.1.23</ecNumber>
    </recommendedName>
    <alternativeName>
        <fullName evidence="8">ATP-dependent NAD kinase</fullName>
    </alternativeName>
</protein>
<evidence type="ECO:0000256" key="3">
    <source>
        <dbReference type="ARBA" id="ARBA00022741"/>
    </source>
</evidence>
<keyword evidence="7 8" id="KW-0520">NAD</keyword>
<comment type="function">
    <text evidence="8">Involved in the regulation of the intracellular balance of NAD and NADP, and is a key enzyme in the biosynthesis of NADP. Catalyzes specifically the phosphorylation on 2'-hydroxyl of the adenosine moiety of NAD to yield NADP.</text>
</comment>
<comment type="cofactor">
    <cofactor evidence="8">
        <name>a divalent metal cation</name>
        <dbReference type="ChEBI" id="CHEBI:60240"/>
    </cofactor>
</comment>
<organism evidence="9 10">
    <name type="scientific">Marine Group III euryarchaeote CG-Epi3</name>
    <dbReference type="NCBI Taxonomy" id="1888997"/>
    <lineage>
        <taxon>Archaea</taxon>
        <taxon>Methanobacteriati</taxon>
        <taxon>Thermoplasmatota</taxon>
        <taxon>Thermoplasmata</taxon>
        <taxon>Candidatus Thermoprofundales</taxon>
    </lineage>
</organism>
<proteinExistence type="inferred from homology"/>
<dbReference type="GO" id="GO:0046872">
    <property type="term" value="F:metal ion binding"/>
    <property type="evidence" value="ECO:0007669"/>
    <property type="project" value="UniProtKB-UniRule"/>
</dbReference>
<feature type="binding site" evidence="8">
    <location>
        <position position="155"/>
    </location>
    <ligand>
        <name>NAD(+)</name>
        <dbReference type="ChEBI" id="CHEBI:57540"/>
    </ligand>
</feature>
<dbReference type="GO" id="GO:0003951">
    <property type="term" value="F:NAD+ kinase activity"/>
    <property type="evidence" value="ECO:0007669"/>
    <property type="project" value="UniProtKB-UniRule"/>
</dbReference>
<dbReference type="HAMAP" id="MF_00361">
    <property type="entry name" value="NAD_kinase"/>
    <property type="match status" value="1"/>
</dbReference>
<dbReference type="GO" id="GO:0006741">
    <property type="term" value="P:NADP+ biosynthetic process"/>
    <property type="evidence" value="ECO:0007669"/>
    <property type="project" value="UniProtKB-UniRule"/>
</dbReference>
<dbReference type="EC" id="2.7.1.23" evidence="8"/>
<evidence type="ECO:0000256" key="1">
    <source>
        <dbReference type="ARBA" id="ARBA00022490"/>
    </source>
</evidence>
<dbReference type="GO" id="GO:0019674">
    <property type="term" value="P:NAD+ metabolic process"/>
    <property type="evidence" value="ECO:0007669"/>
    <property type="project" value="InterPro"/>
</dbReference>
<feature type="binding site" evidence="8">
    <location>
        <position position="138"/>
    </location>
    <ligand>
        <name>NAD(+)</name>
        <dbReference type="ChEBI" id="CHEBI:57540"/>
    </ligand>
</feature>
<evidence type="ECO:0000256" key="7">
    <source>
        <dbReference type="ARBA" id="ARBA00023027"/>
    </source>
</evidence>
<dbReference type="AlphaFoldDB" id="A0A1J5TTS0"/>
<comment type="similarity">
    <text evidence="8">Belongs to the NAD kinase family.</text>
</comment>
<dbReference type="PANTHER" id="PTHR20275">
    <property type="entry name" value="NAD KINASE"/>
    <property type="match status" value="1"/>
</dbReference>
<keyword evidence="1 8" id="KW-0963">Cytoplasm</keyword>
<evidence type="ECO:0000313" key="10">
    <source>
        <dbReference type="Proteomes" id="UP000183138"/>
    </source>
</evidence>
<reference evidence="9 10" key="1">
    <citation type="submission" date="2016-08" db="EMBL/GenBank/DDBJ databases">
        <title>New Insights into Marine Group III Euryarchaeota, from dark to light.</title>
        <authorList>
            <person name="Haro-Moreno J.M."/>
            <person name="Rodriguez-Valera F."/>
            <person name="Lopez-Garcia P."/>
            <person name="Moreira D."/>
            <person name="Martin-Cuadrado A.B."/>
        </authorList>
    </citation>
    <scope>NUCLEOTIDE SEQUENCE [LARGE SCALE GENOMIC DNA]</scope>
    <source>
        <strain evidence="9">CG-Epi3</strain>
    </source>
</reference>
<evidence type="ECO:0000256" key="8">
    <source>
        <dbReference type="HAMAP-Rule" id="MF_00361"/>
    </source>
</evidence>
<comment type="catalytic activity">
    <reaction evidence="8">
        <text>NAD(+) + ATP = ADP + NADP(+) + H(+)</text>
        <dbReference type="Rhea" id="RHEA:18629"/>
        <dbReference type="ChEBI" id="CHEBI:15378"/>
        <dbReference type="ChEBI" id="CHEBI:30616"/>
        <dbReference type="ChEBI" id="CHEBI:57540"/>
        <dbReference type="ChEBI" id="CHEBI:58349"/>
        <dbReference type="ChEBI" id="CHEBI:456216"/>
        <dbReference type="EC" id="2.7.1.23"/>
    </reaction>
</comment>
<dbReference type="InterPro" id="IPR002504">
    <property type="entry name" value="NADK"/>
</dbReference>
<dbReference type="Pfam" id="PF20143">
    <property type="entry name" value="NAD_kinase_C"/>
    <property type="match status" value="1"/>
</dbReference>
<dbReference type="Pfam" id="PF01513">
    <property type="entry name" value="NAD_kinase"/>
    <property type="match status" value="1"/>
</dbReference>
<dbReference type="GO" id="GO:0005524">
    <property type="term" value="F:ATP binding"/>
    <property type="evidence" value="ECO:0007669"/>
    <property type="project" value="UniProtKB-KW"/>
</dbReference>
<feature type="binding site" evidence="8">
    <location>
        <position position="192"/>
    </location>
    <ligand>
        <name>NAD(+)</name>
        <dbReference type="ChEBI" id="CHEBI:57540"/>
    </ligand>
</feature>
<name>A0A1J5TTS0_9ARCH</name>
<sequence length="265" mass="29119">MKFSIVANTKQENIREILKKVIGFVDDFELDVASAKFLGLRGVEIKDLTGDVIISLGGDGTILHILSQINKPILGINFGGVGFLNELEPDDDILTAIDNISSLRYFEEKLHRIDTYLNDLNVGTAVNEIVLHTSRVAKIQGFEISTNGKLIDSFRGDGVIIATPTGSTSYSMSVGAPIIYPTMKSNIIVPIAAYKLGSRPLILPANYDITAKITGHPEAVMVIDGKEEIIINGKDKIEFKASKSPASLIRFNKNFFDRLRNKLRL</sequence>
<keyword evidence="3 8" id="KW-0547">Nucleotide-binding</keyword>
<keyword evidence="5 8" id="KW-0067">ATP-binding</keyword>
<dbReference type="Gene3D" id="2.60.200.30">
    <property type="entry name" value="Probable inorganic polyphosphate/atp-NAD kinase, domain 2"/>
    <property type="match status" value="1"/>
</dbReference>
<feature type="binding site" evidence="8">
    <location>
        <position position="157"/>
    </location>
    <ligand>
        <name>NAD(+)</name>
        <dbReference type="ChEBI" id="CHEBI:57540"/>
    </ligand>
</feature>
<evidence type="ECO:0000256" key="5">
    <source>
        <dbReference type="ARBA" id="ARBA00022840"/>
    </source>
</evidence>
<dbReference type="InterPro" id="IPR017437">
    <property type="entry name" value="ATP-NAD_kinase_PpnK-typ_C"/>
</dbReference>
<comment type="caution">
    <text evidence="9">The sequence shown here is derived from an EMBL/GenBank/DDBJ whole genome shotgun (WGS) entry which is preliminary data.</text>
</comment>
<dbReference type="EMBL" id="MIYY01000003">
    <property type="protein sequence ID" value="OIR23563.1"/>
    <property type="molecule type" value="Genomic_DNA"/>
</dbReference>
<dbReference type="Proteomes" id="UP000183138">
    <property type="component" value="Unassembled WGS sequence"/>
</dbReference>
<dbReference type="Gene3D" id="3.40.50.10330">
    <property type="entry name" value="Probable inorganic polyphosphate/atp-NAD kinase, domain 1"/>
    <property type="match status" value="1"/>
</dbReference>
<keyword evidence="4 8" id="KW-0418">Kinase</keyword>
<evidence type="ECO:0000256" key="2">
    <source>
        <dbReference type="ARBA" id="ARBA00022679"/>
    </source>
</evidence>
<dbReference type="GO" id="GO:0005737">
    <property type="term" value="C:cytoplasm"/>
    <property type="evidence" value="ECO:0007669"/>
    <property type="project" value="UniProtKB-SubCell"/>
</dbReference>
<evidence type="ECO:0000256" key="4">
    <source>
        <dbReference type="ARBA" id="ARBA00022777"/>
    </source>
</evidence>
<comment type="subcellular location">
    <subcellularLocation>
        <location evidence="8">Cytoplasm</location>
    </subcellularLocation>
</comment>
<dbReference type="PANTHER" id="PTHR20275:SF43">
    <property type="entry name" value="BIFUNCTIONAL NADP PHOSPHATASE_NAD KINASE"/>
    <property type="match status" value="1"/>
</dbReference>
<dbReference type="InterPro" id="IPR017438">
    <property type="entry name" value="ATP-NAD_kinase_N"/>
</dbReference>
<feature type="active site" description="Proton acceptor" evidence="8">
    <location>
        <position position="59"/>
    </location>
</feature>
<comment type="caution">
    <text evidence="8">Lacks conserved residue(s) required for the propagation of feature annotation.</text>
</comment>
<dbReference type="InterPro" id="IPR016064">
    <property type="entry name" value="NAD/diacylglycerol_kinase_sf"/>
</dbReference>
<feature type="binding site" evidence="8">
    <location>
        <begin position="127"/>
        <end position="128"/>
    </location>
    <ligand>
        <name>NAD(+)</name>
        <dbReference type="ChEBI" id="CHEBI:57540"/>
    </ligand>
</feature>
<keyword evidence="2 8" id="KW-0808">Transferase</keyword>